<keyword evidence="3 6" id="KW-0812">Transmembrane</keyword>
<dbReference type="Proteomes" id="UP000252182">
    <property type="component" value="Chromosome"/>
</dbReference>
<dbReference type="KEGG" id="hyf:DTO96_100545"/>
<dbReference type="InterPro" id="IPR004841">
    <property type="entry name" value="AA-permease/SLC12A_dom"/>
</dbReference>
<evidence type="ECO:0000256" key="4">
    <source>
        <dbReference type="ARBA" id="ARBA00022989"/>
    </source>
</evidence>
<feature type="transmembrane region" description="Helical" evidence="6">
    <location>
        <begin position="433"/>
        <end position="452"/>
    </location>
</feature>
<feature type="transmembrane region" description="Helical" evidence="6">
    <location>
        <begin position="285"/>
        <end position="308"/>
    </location>
</feature>
<dbReference type="FunFam" id="1.20.1740.10:FF:000001">
    <property type="entry name" value="Amino acid permease"/>
    <property type="match status" value="1"/>
</dbReference>
<keyword evidence="4 6" id="KW-1133">Transmembrane helix</keyword>
<dbReference type="GO" id="GO:0016020">
    <property type="term" value="C:membrane"/>
    <property type="evidence" value="ECO:0007669"/>
    <property type="project" value="UniProtKB-SubCell"/>
</dbReference>
<dbReference type="OrthoDB" id="5442866at2"/>
<feature type="transmembrane region" description="Helical" evidence="6">
    <location>
        <begin position="85"/>
        <end position="106"/>
    </location>
</feature>
<accession>A0A345D8Z7</accession>
<feature type="transmembrane region" description="Helical" evidence="6">
    <location>
        <begin position="201"/>
        <end position="223"/>
    </location>
</feature>
<feature type="domain" description="Amino acid permease/ SLC12A" evidence="7">
    <location>
        <begin position="17"/>
        <end position="456"/>
    </location>
</feature>
<evidence type="ECO:0000256" key="6">
    <source>
        <dbReference type="SAM" id="Phobius"/>
    </source>
</evidence>
<dbReference type="PANTHER" id="PTHR43495">
    <property type="entry name" value="GABA PERMEASE"/>
    <property type="match status" value="1"/>
</dbReference>
<sequence>MTHKENHQLQRKMTSRHLFMLSLGGVIGTGLFLSTGFTISQAGGFGTLLSFCVGAIVVYLIMLCLGELAVHMPVTGSFHTYATRYIGPGTGFTMAWLYWLTWTVALGSEFTGAGLVAQHWFPDIPVWIFSVAFIALVFGLNALSVRFFAESEFWFSSIKVIAILLFIAIGGAAIFGFLPMKDHTPAPYLSNLTAGGLLPNGILPLLLVMLAVNFSFSGTELIGVAAGESIDPHTTIPRAIKNTVLRLGFFFIGTVFVLACLLPASEAGVNESPFVTVFEKVGVPYAADLMNFVILTAILSAANSGLYASSRMLWSLANERMAHPIFAKINAHGVPFNALLVSMLGGILALLSSVLAADQVYVILVSISGFAVVAVWMGIAASQYFFRKQYIADGHDVADLHFQTPLYPIVPIAAFILCGLSLIGIGFDPAQRIALYCGLPFIAITYAAYYALYHNRNEKQAT</sequence>
<reference evidence="9" key="1">
    <citation type="submission" date="2018-07" db="EMBL/GenBank/DDBJ databases">
        <authorList>
            <person name="Kim H."/>
        </authorList>
    </citation>
    <scope>NUCLEOTIDE SEQUENCE [LARGE SCALE GENOMIC DNA]</scope>
    <source>
        <strain evidence="9">F02</strain>
    </source>
</reference>
<feature type="transmembrane region" description="Helical" evidence="6">
    <location>
        <begin position="406"/>
        <end position="427"/>
    </location>
</feature>
<keyword evidence="9" id="KW-1185">Reference proteome</keyword>
<dbReference type="PROSITE" id="PS00218">
    <property type="entry name" value="AMINO_ACID_PERMEASE_1"/>
    <property type="match status" value="1"/>
</dbReference>
<dbReference type="RefSeq" id="WP_114562094.1">
    <property type="nucleotide sequence ID" value="NZ_CP031124.1"/>
</dbReference>
<feature type="transmembrane region" description="Helical" evidence="6">
    <location>
        <begin position="45"/>
        <end position="65"/>
    </location>
</feature>
<feature type="transmembrane region" description="Helical" evidence="6">
    <location>
        <begin position="126"/>
        <end position="148"/>
    </location>
</feature>
<dbReference type="AlphaFoldDB" id="A0A345D8Z7"/>
<dbReference type="GO" id="GO:0006865">
    <property type="term" value="P:amino acid transport"/>
    <property type="evidence" value="ECO:0007669"/>
    <property type="project" value="InterPro"/>
</dbReference>
<dbReference type="PANTHER" id="PTHR43495:SF5">
    <property type="entry name" value="GAMMA-AMINOBUTYRIC ACID PERMEASE"/>
    <property type="match status" value="1"/>
</dbReference>
<feature type="transmembrane region" description="Helical" evidence="6">
    <location>
        <begin position="361"/>
        <end position="386"/>
    </location>
</feature>
<dbReference type="PIRSF" id="PIRSF006060">
    <property type="entry name" value="AA_transporter"/>
    <property type="match status" value="1"/>
</dbReference>
<comment type="subcellular location">
    <subcellularLocation>
        <location evidence="1">Membrane</location>
        <topology evidence="1">Multi-pass membrane protein</topology>
    </subcellularLocation>
</comment>
<evidence type="ECO:0000256" key="2">
    <source>
        <dbReference type="ARBA" id="ARBA00022448"/>
    </source>
</evidence>
<evidence type="ECO:0000256" key="3">
    <source>
        <dbReference type="ARBA" id="ARBA00022692"/>
    </source>
</evidence>
<dbReference type="Gene3D" id="1.20.1740.10">
    <property type="entry name" value="Amino acid/polyamine transporter I"/>
    <property type="match status" value="1"/>
</dbReference>
<keyword evidence="5 6" id="KW-0472">Membrane</keyword>
<evidence type="ECO:0000313" key="9">
    <source>
        <dbReference type="Proteomes" id="UP000252182"/>
    </source>
</evidence>
<evidence type="ECO:0000256" key="5">
    <source>
        <dbReference type="ARBA" id="ARBA00023136"/>
    </source>
</evidence>
<dbReference type="Pfam" id="PF00324">
    <property type="entry name" value="AA_permease"/>
    <property type="match status" value="1"/>
</dbReference>
<evidence type="ECO:0000259" key="7">
    <source>
        <dbReference type="Pfam" id="PF00324"/>
    </source>
</evidence>
<organism evidence="8 9">
    <name type="scientific">Ephemeroptericola cinctiostellae</name>
    <dbReference type="NCBI Taxonomy" id="2268024"/>
    <lineage>
        <taxon>Bacteria</taxon>
        <taxon>Pseudomonadati</taxon>
        <taxon>Pseudomonadota</taxon>
        <taxon>Betaproteobacteria</taxon>
        <taxon>Burkholderiales</taxon>
        <taxon>Burkholderiaceae</taxon>
        <taxon>Ephemeroptericola</taxon>
    </lineage>
</organism>
<evidence type="ECO:0000313" key="8">
    <source>
        <dbReference type="EMBL" id="AXF84835.1"/>
    </source>
</evidence>
<feature type="transmembrane region" description="Helical" evidence="6">
    <location>
        <begin position="244"/>
        <end position="265"/>
    </location>
</feature>
<feature type="transmembrane region" description="Helical" evidence="6">
    <location>
        <begin position="160"/>
        <end position="181"/>
    </location>
</feature>
<feature type="transmembrane region" description="Helical" evidence="6">
    <location>
        <begin position="329"/>
        <end position="355"/>
    </location>
</feature>
<evidence type="ECO:0000256" key="1">
    <source>
        <dbReference type="ARBA" id="ARBA00004141"/>
    </source>
</evidence>
<dbReference type="GO" id="GO:0055085">
    <property type="term" value="P:transmembrane transport"/>
    <property type="evidence" value="ECO:0007669"/>
    <property type="project" value="InterPro"/>
</dbReference>
<protein>
    <submittedName>
        <fullName evidence="8">Amino-acid permease RocC</fullName>
    </submittedName>
</protein>
<dbReference type="EMBL" id="CP031124">
    <property type="protein sequence ID" value="AXF84835.1"/>
    <property type="molecule type" value="Genomic_DNA"/>
</dbReference>
<dbReference type="InterPro" id="IPR004840">
    <property type="entry name" value="Amino_acid_permease_CS"/>
</dbReference>
<feature type="transmembrane region" description="Helical" evidence="6">
    <location>
        <begin position="18"/>
        <end position="39"/>
    </location>
</feature>
<gene>
    <name evidence="8" type="primary">rocC</name>
    <name evidence="8" type="ORF">DTO96_100545</name>
</gene>
<proteinExistence type="predicted"/>
<name>A0A345D8Z7_9BURK</name>
<keyword evidence="2" id="KW-0813">Transport</keyword>